<feature type="transmembrane region" description="Helical" evidence="1">
    <location>
        <begin position="97"/>
        <end position="114"/>
    </location>
</feature>
<reference evidence="2 3" key="1">
    <citation type="submission" date="2021-12" db="EMBL/GenBank/DDBJ databases">
        <title>Discovery of the Pendulisporaceae a myxobacterial family with distinct sporulation behavior and unique specialized metabolism.</title>
        <authorList>
            <person name="Garcia R."/>
            <person name="Popoff A."/>
            <person name="Bader C.D."/>
            <person name="Loehr J."/>
            <person name="Walesch S."/>
            <person name="Walt C."/>
            <person name="Boldt J."/>
            <person name="Bunk B."/>
            <person name="Haeckl F.J.F.P.J."/>
            <person name="Gunesch A.P."/>
            <person name="Birkelbach J."/>
            <person name="Nuebel U."/>
            <person name="Pietschmann T."/>
            <person name="Bach T."/>
            <person name="Mueller R."/>
        </authorList>
    </citation>
    <scope>NUCLEOTIDE SEQUENCE [LARGE SCALE GENOMIC DNA]</scope>
    <source>
        <strain evidence="2 3">MSr11954</strain>
    </source>
</reference>
<feature type="transmembrane region" description="Helical" evidence="1">
    <location>
        <begin position="29"/>
        <end position="51"/>
    </location>
</feature>
<sequence>MNHVAEVESVEAVVATKGRVKSFTRYLPATARVVLGLLLGVTGVNFFLQFIPQPATMPDDVVAFSVGLMKSGYIFPLIGITQTVVAALLLANRFVPLALALVAPVIVNIVGLHSSIDPSGLPMAIFVLVLEVYLAWTYRSAFRPMLAARVTAGAQ</sequence>
<proteinExistence type="predicted"/>
<gene>
    <name evidence="2" type="ORF">LZC94_05680</name>
</gene>
<feature type="transmembrane region" description="Helical" evidence="1">
    <location>
        <begin position="120"/>
        <end position="138"/>
    </location>
</feature>
<dbReference type="EMBL" id="CP089984">
    <property type="protein sequence ID" value="WXB16765.1"/>
    <property type="molecule type" value="Genomic_DNA"/>
</dbReference>
<evidence type="ECO:0000313" key="3">
    <source>
        <dbReference type="Proteomes" id="UP001370348"/>
    </source>
</evidence>
<keyword evidence="1" id="KW-1133">Transmembrane helix</keyword>
<protein>
    <submittedName>
        <fullName evidence="2">DoxX family protein</fullName>
    </submittedName>
</protein>
<keyword evidence="1" id="KW-0812">Transmembrane</keyword>
<keyword evidence="3" id="KW-1185">Reference proteome</keyword>
<evidence type="ECO:0000313" key="2">
    <source>
        <dbReference type="EMBL" id="WXB16765.1"/>
    </source>
</evidence>
<organism evidence="2 3">
    <name type="scientific">Pendulispora albinea</name>
    <dbReference type="NCBI Taxonomy" id="2741071"/>
    <lineage>
        <taxon>Bacteria</taxon>
        <taxon>Pseudomonadati</taxon>
        <taxon>Myxococcota</taxon>
        <taxon>Myxococcia</taxon>
        <taxon>Myxococcales</taxon>
        <taxon>Sorangiineae</taxon>
        <taxon>Pendulisporaceae</taxon>
        <taxon>Pendulispora</taxon>
    </lineage>
</organism>
<feature type="transmembrane region" description="Helical" evidence="1">
    <location>
        <begin position="71"/>
        <end position="90"/>
    </location>
</feature>
<dbReference type="RefSeq" id="WP_394826395.1">
    <property type="nucleotide sequence ID" value="NZ_CP089984.1"/>
</dbReference>
<dbReference type="Proteomes" id="UP001370348">
    <property type="component" value="Chromosome"/>
</dbReference>
<name>A0ABZ2M2G5_9BACT</name>
<evidence type="ECO:0000256" key="1">
    <source>
        <dbReference type="SAM" id="Phobius"/>
    </source>
</evidence>
<keyword evidence="1" id="KW-0472">Membrane</keyword>
<accession>A0ABZ2M2G5</accession>